<evidence type="ECO:0000256" key="2">
    <source>
        <dbReference type="ARBA" id="ARBA00022540"/>
    </source>
</evidence>
<sequence length="382" mass="42433">MSKTTASALVGRDNKTVSASLAAALDIEGKNPVHSVQIEALVVMKILKHSREALPTPVSGQLLGLDVEDTLEITHSYPVPSGTNESAEEIAAYQVDMMQCLREVNVDNNAVGWYQSAHLDTVMEPSIIEMQYNYQRNLKKSVLLVYDLSRSTRGNVSLRAFRLTPAFMDLYAKGQFTVSSFSLAGVTHENMLTELPVVIRNSAMLNVLMHELEEPSATFDPLSALATSTGAQSAFTVGDDRDGSDQLTSHVGLPAVNPATLDLTLDPYMEKNLEHLLEGVEKYNLARHQYQYWQRGYAREQTKIQQYIQRRRLENASRIAAGQAPLPEETEDQIAARFHVPTEPSRLTHVLAVGKVDNYCKQLNQYSGPALSKLFAIRELQN</sequence>
<evidence type="ECO:0000313" key="6">
    <source>
        <dbReference type="EMBL" id="KAJ1918315.1"/>
    </source>
</evidence>
<dbReference type="CDD" id="cd08065">
    <property type="entry name" value="MPN_eIF3h"/>
    <property type="match status" value="1"/>
</dbReference>
<keyword evidence="2 4" id="KW-0396">Initiation factor</keyword>
<dbReference type="GO" id="GO:0003743">
    <property type="term" value="F:translation initiation factor activity"/>
    <property type="evidence" value="ECO:0007669"/>
    <property type="project" value="UniProtKB-UniRule"/>
</dbReference>
<comment type="subunit">
    <text evidence="4">Component of the eukaryotic translation initiation factor 3 (eIF-3) complex.</text>
</comment>
<evidence type="ECO:0000259" key="5">
    <source>
        <dbReference type="PROSITE" id="PS50249"/>
    </source>
</evidence>
<dbReference type="GO" id="GO:0005852">
    <property type="term" value="C:eukaryotic translation initiation factor 3 complex"/>
    <property type="evidence" value="ECO:0007669"/>
    <property type="project" value="UniProtKB-UniRule"/>
</dbReference>
<dbReference type="AlphaFoldDB" id="A0A9W7ZXP7"/>
<dbReference type="Gene3D" id="3.40.140.10">
    <property type="entry name" value="Cytidine Deaminase, domain 2"/>
    <property type="match status" value="1"/>
</dbReference>
<comment type="caution">
    <text evidence="6">The sequence shown here is derived from an EMBL/GenBank/DDBJ whole genome shotgun (WGS) entry which is preliminary data.</text>
</comment>
<keyword evidence="1 4" id="KW-0963">Cytoplasm</keyword>
<dbReference type="EMBL" id="JANBPT010000509">
    <property type="protein sequence ID" value="KAJ1918315.1"/>
    <property type="molecule type" value="Genomic_DNA"/>
</dbReference>
<dbReference type="InterPro" id="IPR037518">
    <property type="entry name" value="MPN"/>
</dbReference>
<dbReference type="Proteomes" id="UP001150569">
    <property type="component" value="Unassembled WGS sequence"/>
</dbReference>
<name>A0A9W7ZXP7_9FUNG</name>
<evidence type="ECO:0000313" key="7">
    <source>
        <dbReference type="EMBL" id="KAJ1929176.1"/>
    </source>
</evidence>
<feature type="domain" description="MPN" evidence="5">
    <location>
        <begin position="36"/>
        <end position="167"/>
    </location>
</feature>
<gene>
    <name evidence="7" type="ORF">IWQ60_001399</name>
    <name evidence="6" type="ORF">IWQ60_007537</name>
</gene>
<evidence type="ECO:0000313" key="8">
    <source>
        <dbReference type="Proteomes" id="UP001150569"/>
    </source>
</evidence>
<dbReference type="GO" id="GO:0033290">
    <property type="term" value="C:eukaryotic 48S preinitiation complex"/>
    <property type="evidence" value="ECO:0007669"/>
    <property type="project" value="UniProtKB-UniRule"/>
</dbReference>
<dbReference type="GO" id="GO:0008237">
    <property type="term" value="F:metallopeptidase activity"/>
    <property type="evidence" value="ECO:0007669"/>
    <property type="project" value="InterPro"/>
</dbReference>
<comment type="subcellular location">
    <subcellularLocation>
        <location evidence="4">Cytoplasm</location>
    </subcellularLocation>
</comment>
<reference evidence="6" key="1">
    <citation type="submission" date="2022-07" db="EMBL/GenBank/DDBJ databases">
        <title>Phylogenomic reconstructions and comparative analyses of Kickxellomycotina fungi.</title>
        <authorList>
            <person name="Reynolds N.K."/>
            <person name="Stajich J.E."/>
            <person name="Barry K."/>
            <person name="Grigoriev I.V."/>
            <person name="Crous P."/>
            <person name="Smith M.E."/>
        </authorList>
    </citation>
    <scope>NUCLEOTIDE SEQUENCE</scope>
    <source>
        <strain evidence="6">RSA 861</strain>
    </source>
</reference>
<dbReference type="InterPro" id="IPR027524">
    <property type="entry name" value="eIF3h"/>
</dbReference>
<dbReference type="Pfam" id="PF19445">
    <property type="entry name" value="eIF3h_C"/>
    <property type="match status" value="2"/>
</dbReference>
<dbReference type="InterPro" id="IPR045810">
    <property type="entry name" value="eIF3h_C"/>
</dbReference>
<dbReference type="PROSITE" id="PS50249">
    <property type="entry name" value="MPN"/>
    <property type="match status" value="1"/>
</dbReference>
<dbReference type="SMART" id="SM00232">
    <property type="entry name" value="JAB_MPN"/>
    <property type="match status" value="1"/>
</dbReference>
<comment type="similarity">
    <text evidence="4">Belongs to the eIF-3 subunit H family.</text>
</comment>
<dbReference type="GO" id="GO:0016282">
    <property type="term" value="C:eukaryotic 43S preinitiation complex"/>
    <property type="evidence" value="ECO:0007669"/>
    <property type="project" value="UniProtKB-UniRule"/>
</dbReference>
<dbReference type="InterPro" id="IPR000555">
    <property type="entry name" value="JAMM/MPN+_dom"/>
</dbReference>
<comment type="function">
    <text evidence="4">Component of the eukaryotic translation initiation factor 3 (eIF-3) complex, which is involved in protein synthesis of a specialized repertoire of mRNAs and, together with other initiation factors, stimulates binding of mRNA and methionyl-tRNAi to the 40S ribosome. The eIF-3 complex specifically targets and initiates translation of a subset of mRNAs involved in cell proliferation.</text>
</comment>
<evidence type="ECO:0000256" key="3">
    <source>
        <dbReference type="ARBA" id="ARBA00022917"/>
    </source>
</evidence>
<dbReference type="PANTHER" id="PTHR10410">
    <property type="entry name" value="EUKARYOTIC TRANSLATION INITIATION FACTOR 3 -RELATED"/>
    <property type="match status" value="1"/>
</dbReference>
<keyword evidence="8" id="KW-1185">Reference proteome</keyword>
<dbReference type="GO" id="GO:0001732">
    <property type="term" value="P:formation of cytoplasmic translation initiation complex"/>
    <property type="evidence" value="ECO:0007669"/>
    <property type="project" value="UniProtKB-UniRule"/>
</dbReference>
<dbReference type="HAMAP" id="MF_03007">
    <property type="entry name" value="eIF3h"/>
    <property type="match status" value="1"/>
</dbReference>
<evidence type="ECO:0000256" key="4">
    <source>
        <dbReference type="HAMAP-Rule" id="MF_03007"/>
    </source>
</evidence>
<accession>A0A9W7ZXP7</accession>
<protein>
    <recommendedName>
        <fullName evidence="4">Eukaryotic translation initiation factor 3 subunit H</fullName>
        <shortName evidence="4">eIF3h</shortName>
    </recommendedName>
</protein>
<keyword evidence="3 4" id="KW-0648">Protein biosynthesis</keyword>
<dbReference type="EMBL" id="JANBPT010000044">
    <property type="protein sequence ID" value="KAJ1929176.1"/>
    <property type="molecule type" value="Genomic_DNA"/>
</dbReference>
<evidence type="ECO:0000256" key="1">
    <source>
        <dbReference type="ARBA" id="ARBA00022490"/>
    </source>
</evidence>
<proteinExistence type="inferred from homology"/>
<dbReference type="InterPro" id="IPR050242">
    <property type="entry name" value="JAMM_MPN+_peptidase_M67A"/>
</dbReference>
<organism evidence="6 8">
    <name type="scientific">Tieghemiomyces parasiticus</name>
    <dbReference type="NCBI Taxonomy" id="78921"/>
    <lineage>
        <taxon>Eukaryota</taxon>
        <taxon>Fungi</taxon>
        <taxon>Fungi incertae sedis</taxon>
        <taxon>Zoopagomycota</taxon>
        <taxon>Kickxellomycotina</taxon>
        <taxon>Dimargaritomycetes</taxon>
        <taxon>Dimargaritales</taxon>
        <taxon>Dimargaritaceae</taxon>
        <taxon>Tieghemiomyces</taxon>
    </lineage>
</organism>
<dbReference type="OrthoDB" id="10265695at2759"/>
<dbReference type="Pfam" id="PF01398">
    <property type="entry name" value="JAB"/>
    <property type="match status" value="1"/>
</dbReference>